<keyword evidence="2" id="KW-0963">Cytoplasm</keyword>
<comment type="subcellular location">
    <subcellularLocation>
        <location evidence="1">Cytoplasm</location>
    </subcellularLocation>
</comment>
<evidence type="ECO:0000313" key="6">
    <source>
        <dbReference type="Proteomes" id="UP000447873"/>
    </source>
</evidence>
<dbReference type="InterPro" id="IPR051837">
    <property type="entry name" value="SortingNexin/PXDomain-PKLike"/>
</dbReference>
<feature type="region of interest" description="Disordered" evidence="3">
    <location>
        <begin position="292"/>
        <end position="311"/>
    </location>
</feature>
<gene>
    <name evidence="5" type="ORF">EG328_011173</name>
</gene>
<dbReference type="SMART" id="SM00313">
    <property type="entry name" value="PXA"/>
    <property type="match status" value="1"/>
</dbReference>
<sequence>MNQFPSKPTQPEDPSRLHPSDAKLSPASLSGLAKPSEISRPASTSTGSPNIDPTKSTSDFLSDKATAAFIRRTLCAHHALSGPGGEKGRSTPKPVDELLPPLTSSNEVDLQLYAIIAVILKEFVYTWYAKITPDHAFVDQVIQIIAHCTRALEQRLRKVDMESLLLDEIPQLMDAHLEAFRIAHKSTYPQPLASSPREIYHILTPHPALTPVPRDDDPSTVLEQQLNEEAWRQLLVQGVLAVLLPTEDLENACLRALIAEIFSEMILGNAVSQKVCEPWFLWDAITTVIQASQPRTATPETRNEETKPPPTTAANRLEQFGLLSAESQQDAVEGFNLNRRRSNAASTASGLFWVVVHYTFLASRAVWTFAHALATSSSLPPRSKTWLAAVNSYSPQQAERKEGASSISSAALSDDQRPILDMGIWPMISKVIALKVRMPWLSGMLALVHHGAVYGPGKVGDTDGAIDRSVGIQPISIAVRLFPSWLVNGSVHNPDDLHVAALAPQSLSVMLLSNGIAKYILNPSYIPKTLQIARAALFPNNAPGPARKIPDAAEIVLIRRRCAEAVANILPVAAGARFFGLTQVASGEVGDDDNTREAVVGEVEQVLGVFGDAYMNKHVIFGIVSLVVVRLAPELGGKGVGELMGERVPDVEDY</sequence>
<dbReference type="GO" id="GO:0005769">
    <property type="term" value="C:early endosome"/>
    <property type="evidence" value="ECO:0007669"/>
    <property type="project" value="TreeGrafter"/>
</dbReference>
<evidence type="ECO:0000259" key="4">
    <source>
        <dbReference type="PROSITE" id="PS51207"/>
    </source>
</evidence>
<name>A0A8H3VK38_VENIN</name>
<dbReference type="PANTHER" id="PTHR22999">
    <property type="entry name" value="PX SERINE/THREONINE KINASE PXK"/>
    <property type="match status" value="1"/>
</dbReference>
<evidence type="ECO:0000256" key="3">
    <source>
        <dbReference type="SAM" id="MobiDB-lite"/>
    </source>
</evidence>
<dbReference type="InterPro" id="IPR003114">
    <property type="entry name" value="Phox_assoc"/>
</dbReference>
<evidence type="ECO:0000256" key="1">
    <source>
        <dbReference type="ARBA" id="ARBA00004496"/>
    </source>
</evidence>
<comment type="caution">
    <text evidence="5">The sequence shown here is derived from an EMBL/GenBank/DDBJ whole genome shotgun (WGS) entry which is preliminary data.</text>
</comment>
<protein>
    <recommendedName>
        <fullName evidence="4">PXA domain-containing protein</fullName>
    </recommendedName>
</protein>
<dbReference type="PANTHER" id="PTHR22999:SF23">
    <property type="entry name" value="SORTING NEXIN-16"/>
    <property type="match status" value="1"/>
</dbReference>
<dbReference type="GO" id="GO:0035091">
    <property type="term" value="F:phosphatidylinositol binding"/>
    <property type="evidence" value="ECO:0007669"/>
    <property type="project" value="TreeGrafter"/>
</dbReference>
<feature type="compositionally biased region" description="Polar residues" evidence="3">
    <location>
        <begin position="41"/>
        <end position="59"/>
    </location>
</feature>
<dbReference type="EMBL" id="WNWS01000008">
    <property type="protein sequence ID" value="KAE9988413.1"/>
    <property type="molecule type" value="Genomic_DNA"/>
</dbReference>
<evidence type="ECO:0000256" key="2">
    <source>
        <dbReference type="ARBA" id="ARBA00022490"/>
    </source>
</evidence>
<dbReference type="Proteomes" id="UP000447873">
    <property type="component" value="Unassembled WGS sequence"/>
</dbReference>
<dbReference type="PROSITE" id="PS51207">
    <property type="entry name" value="PXA"/>
    <property type="match status" value="1"/>
</dbReference>
<organism evidence="5 6">
    <name type="scientific">Venturia inaequalis</name>
    <name type="common">Apple scab fungus</name>
    <dbReference type="NCBI Taxonomy" id="5025"/>
    <lineage>
        <taxon>Eukaryota</taxon>
        <taxon>Fungi</taxon>
        <taxon>Dikarya</taxon>
        <taxon>Ascomycota</taxon>
        <taxon>Pezizomycotina</taxon>
        <taxon>Dothideomycetes</taxon>
        <taxon>Pleosporomycetidae</taxon>
        <taxon>Venturiales</taxon>
        <taxon>Venturiaceae</taxon>
        <taxon>Venturia</taxon>
    </lineage>
</organism>
<dbReference type="GO" id="GO:0005770">
    <property type="term" value="C:late endosome"/>
    <property type="evidence" value="ECO:0007669"/>
    <property type="project" value="TreeGrafter"/>
</dbReference>
<feature type="region of interest" description="Disordered" evidence="3">
    <location>
        <begin position="1"/>
        <end position="59"/>
    </location>
</feature>
<dbReference type="GO" id="GO:0045022">
    <property type="term" value="P:early endosome to late endosome transport"/>
    <property type="evidence" value="ECO:0007669"/>
    <property type="project" value="TreeGrafter"/>
</dbReference>
<proteinExistence type="predicted"/>
<evidence type="ECO:0000313" key="5">
    <source>
        <dbReference type="EMBL" id="KAE9988413.1"/>
    </source>
</evidence>
<accession>A0A8H3VK38</accession>
<dbReference type="AlphaFoldDB" id="A0A8H3VK38"/>
<dbReference type="Pfam" id="PF02194">
    <property type="entry name" value="PXA"/>
    <property type="match status" value="1"/>
</dbReference>
<feature type="domain" description="PXA" evidence="4">
    <location>
        <begin position="105"/>
        <end position="289"/>
    </location>
</feature>
<reference evidence="5 6" key="1">
    <citation type="submission" date="2018-12" db="EMBL/GenBank/DDBJ databases">
        <title>Venturia inaequalis Genome Resource.</title>
        <authorList>
            <person name="Lichtner F.J."/>
        </authorList>
    </citation>
    <scope>NUCLEOTIDE SEQUENCE [LARGE SCALE GENOMIC DNA]</scope>
    <source>
        <strain evidence="5 6">120213</strain>
    </source>
</reference>